<evidence type="ECO:0000313" key="24">
    <source>
        <dbReference type="Proteomes" id="UP000177583"/>
    </source>
</evidence>
<keyword evidence="11" id="KW-0378">Hydrolase</keyword>
<dbReference type="SUPFAM" id="SSF81624">
    <property type="entry name" value="N-terminal domain of MutM-like DNA repair proteins"/>
    <property type="match status" value="1"/>
</dbReference>
<evidence type="ECO:0000256" key="2">
    <source>
        <dbReference type="ARBA" id="ARBA00001947"/>
    </source>
</evidence>
<evidence type="ECO:0000256" key="16">
    <source>
        <dbReference type="ARBA" id="ARBA00023268"/>
    </source>
</evidence>
<dbReference type="PROSITE" id="PS51068">
    <property type="entry name" value="FPG_CAT"/>
    <property type="match status" value="1"/>
</dbReference>
<evidence type="ECO:0000256" key="14">
    <source>
        <dbReference type="ARBA" id="ARBA00023204"/>
    </source>
</evidence>
<feature type="domain" description="Formamidopyrimidine-DNA glycosylase catalytic" evidence="22">
    <location>
        <begin position="2"/>
        <end position="113"/>
    </location>
</feature>
<evidence type="ECO:0000256" key="9">
    <source>
        <dbReference type="ARBA" id="ARBA00022763"/>
    </source>
</evidence>
<dbReference type="Pfam" id="PF06827">
    <property type="entry name" value="zf-FPG_IleRS"/>
    <property type="match status" value="1"/>
</dbReference>
<dbReference type="Gene3D" id="3.20.190.10">
    <property type="entry name" value="MutM-like, N-terminal"/>
    <property type="match status" value="1"/>
</dbReference>
<dbReference type="PROSITE" id="PS01242">
    <property type="entry name" value="ZF_FPG_1"/>
    <property type="match status" value="1"/>
</dbReference>
<feature type="domain" description="FPG-type" evidence="21">
    <location>
        <begin position="236"/>
        <end position="270"/>
    </location>
</feature>
<comment type="catalytic activity">
    <reaction evidence="1">
        <text>Hydrolysis of DNA containing ring-opened 7-methylguanine residues, releasing 2,6-diamino-4-hydroxy-5-(N-methyl)formamidopyrimidine.</text>
        <dbReference type="EC" id="3.2.2.23"/>
    </reaction>
</comment>
<dbReference type="PANTHER" id="PTHR22993:SF9">
    <property type="entry name" value="FORMAMIDOPYRIMIDINE-DNA GLYCOSYLASE"/>
    <property type="match status" value="1"/>
</dbReference>
<dbReference type="Proteomes" id="UP000177583">
    <property type="component" value="Unassembled WGS sequence"/>
</dbReference>
<comment type="subunit">
    <text evidence="4">Monomer.</text>
</comment>
<proteinExistence type="inferred from homology"/>
<dbReference type="PANTHER" id="PTHR22993">
    <property type="entry name" value="FORMAMIDOPYRIMIDINE-DNA GLYCOSYLASE"/>
    <property type="match status" value="1"/>
</dbReference>
<dbReference type="EMBL" id="MFNF01000011">
    <property type="protein sequence ID" value="OGH03848.1"/>
    <property type="molecule type" value="Genomic_DNA"/>
</dbReference>
<evidence type="ECO:0000256" key="5">
    <source>
        <dbReference type="ARBA" id="ARBA00012024"/>
    </source>
</evidence>
<sequence>MPELPEVETVRRGLLAEVLGQKVLQVKVHRASVVRGAPKALCRAIEGQTLEGIDRAAKYLLFRFGPHSLLAHLGMSGKFVVTKAQEPLKPHDRVVFTLSDQRRLVFSELRCFGFLELLDPNVQHPRLAKLGVDALTAAIEPKALQAAWSHTKRPLKTLLLDQSPLAGIGNIYAAEILFAAKLSPLLAGNKLRPTQALRLLEETRRILGLALEANGTSISDFRRVDDKTGGFQEFLQVYGKTDQPCRTCGRGIKRIIQAGRSSFYCPHCQKL</sequence>
<evidence type="ECO:0000313" key="23">
    <source>
        <dbReference type="EMBL" id="OGH03848.1"/>
    </source>
</evidence>
<dbReference type="InterPro" id="IPR010979">
    <property type="entry name" value="Ribosomal_uS13-like_H2TH"/>
</dbReference>
<evidence type="ECO:0000256" key="12">
    <source>
        <dbReference type="ARBA" id="ARBA00022833"/>
    </source>
</evidence>
<evidence type="ECO:0000256" key="1">
    <source>
        <dbReference type="ARBA" id="ARBA00001668"/>
    </source>
</evidence>
<evidence type="ECO:0000256" key="17">
    <source>
        <dbReference type="ARBA" id="ARBA00023295"/>
    </source>
</evidence>
<keyword evidence="13" id="KW-0238">DNA-binding</keyword>
<dbReference type="PROSITE" id="PS51066">
    <property type="entry name" value="ZF_FPG_2"/>
    <property type="match status" value="1"/>
</dbReference>
<evidence type="ECO:0000256" key="20">
    <source>
        <dbReference type="PROSITE-ProRule" id="PRU00391"/>
    </source>
</evidence>
<evidence type="ECO:0000256" key="15">
    <source>
        <dbReference type="ARBA" id="ARBA00023239"/>
    </source>
</evidence>
<dbReference type="GO" id="GO:0140078">
    <property type="term" value="F:class I DNA-(apurinic or apyrimidinic site) endonuclease activity"/>
    <property type="evidence" value="ECO:0007669"/>
    <property type="project" value="UniProtKB-EC"/>
</dbReference>
<protein>
    <recommendedName>
        <fullName evidence="7">Formamidopyrimidine-DNA glycosylase</fullName>
        <ecNumber evidence="5">3.2.2.23</ecNumber>
        <ecNumber evidence="6">4.2.99.18</ecNumber>
    </recommendedName>
    <alternativeName>
        <fullName evidence="18">DNA-(apurinic or apyrimidinic site) lyase MutM</fullName>
    </alternativeName>
</protein>
<dbReference type="Gene3D" id="1.10.8.50">
    <property type="match status" value="1"/>
</dbReference>
<keyword evidence="16" id="KW-0511">Multifunctional enzyme</keyword>
<keyword evidence="12" id="KW-0862">Zinc</keyword>
<dbReference type="InterPro" id="IPR015887">
    <property type="entry name" value="DNA_glyclase_Znf_dom_DNA_BS"/>
</dbReference>
<dbReference type="SMART" id="SM01232">
    <property type="entry name" value="H2TH"/>
    <property type="match status" value="1"/>
</dbReference>
<keyword evidence="14" id="KW-0234">DNA repair</keyword>
<dbReference type="CDD" id="cd08966">
    <property type="entry name" value="EcFpg-like_N"/>
    <property type="match status" value="1"/>
</dbReference>
<dbReference type="NCBIfam" id="NF002211">
    <property type="entry name" value="PRK01103.1"/>
    <property type="match status" value="1"/>
</dbReference>
<evidence type="ECO:0000256" key="10">
    <source>
        <dbReference type="ARBA" id="ARBA00022771"/>
    </source>
</evidence>
<dbReference type="InterPro" id="IPR000214">
    <property type="entry name" value="Znf_DNA_glyclase/AP_lyase"/>
</dbReference>
<comment type="caution">
    <text evidence="23">The sequence shown here is derived from an EMBL/GenBank/DDBJ whole genome shotgun (WGS) entry which is preliminary data.</text>
</comment>
<dbReference type="AlphaFoldDB" id="A0A1F6H0C0"/>
<evidence type="ECO:0000256" key="7">
    <source>
        <dbReference type="ARBA" id="ARBA00016240"/>
    </source>
</evidence>
<dbReference type="EC" id="4.2.99.18" evidence="6"/>
<dbReference type="Pfam" id="PF01149">
    <property type="entry name" value="Fapy_DNA_glyco"/>
    <property type="match status" value="1"/>
</dbReference>
<dbReference type="SMART" id="SM00898">
    <property type="entry name" value="Fapy_DNA_glyco"/>
    <property type="match status" value="1"/>
</dbReference>
<accession>A0A1F6H0C0</accession>
<keyword evidence="9" id="KW-0227">DNA damage</keyword>
<organism evidence="23 24">
    <name type="scientific">Candidatus Lambdaproteobacteria bacterium RIFOXYD2_FULL_56_26</name>
    <dbReference type="NCBI Taxonomy" id="1817773"/>
    <lineage>
        <taxon>Bacteria</taxon>
        <taxon>Pseudomonadati</taxon>
        <taxon>Pseudomonadota</taxon>
        <taxon>Candidatus Lambdaproteobacteria</taxon>
    </lineage>
</organism>
<dbReference type="FunFam" id="1.10.8.50:FF:000003">
    <property type="entry name" value="Formamidopyrimidine-DNA glycosylase"/>
    <property type="match status" value="1"/>
</dbReference>
<gene>
    <name evidence="23" type="ORF">A2557_11965</name>
</gene>
<dbReference type="GO" id="GO:0003684">
    <property type="term" value="F:damaged DNA binding"/>
    <property type="evidence" value="ECO:0007669"/>
    <property type="project" value="InterPro"/>
</dbReference>
<reference evidence="23 24" key="1">
    <citation type="journal article" date="2016" name="Nat. Commun.">
        <title>Thousands of microbial genomes shed light on interconnected biogeochemical processes in an aquifer system.</title>
        <authorList>
            <person name="Anantharaman K."/>
            <person name="Brown C.T."/>
            <person name="Hug L.A."/>
            <person name="Sharon I."/>
            <person name="Castelle C.J."/>
            <person name="Probst A.J."/>
            <person name="Thomas B.C."/>
            <person name="Singh A."/>
            <person name="Wilkins M.J."/>
            <person name="Karaoz U."/>
            <person name="Brodie E.L."/>
            <person name="Williams K.H."/>
            <person name="Hubbard S.S."/>
            <person name="Banfield J.F."/>
        </authorList>
    </citation>
    <scope>NUCLEOTIDE SEQUENCE [LARGE SCALE GENOMIC DNA]</scope>
</reference>
<evidence type="ECO:0000256" key="8">
    <source>
        <dbReference type="ARBA" id="ARBA00022723"/>
    </source>
</evidence>
<dbReference type="GO" id="GO:0008270">
    <property type="term" value="F:zinc ion binding"/>
    <property type="evidence" value="ECO:0007669"/>
    <property type="project" value="UniProtKB-KW"/>
</dbReference>
<evidence type="ECO:0000256" key="13">
    <source>
        <dbReference type="ARBA" id="ARBA00023125"/>
    </source>
</evidence>
<keyword evidence="10 20" id="KW-0863">Zinc-finger</keyword>
<dbReference type="GO" id="GO:0034039">
    <property type="term" value="F:8-oxo-7,8-dihydroguanine DNA N-glycosylase activity"/>
    <property type="evidence" value="ECO:0007669"/>
    <property type="project" value="TreeGrafter"/>
</dbReference>
<dbReference type="InterPro" id="IPR010663">
    <property type="entry name" value="Znf_FPG/IleRS"/>
</dbReference>
<keyword evidence="17" id="KW-0326">Glycosidase</keyword>
<evidence type="ECO:0000256" key="6">
    <source>
        <dbReference type="ARBA" id="ARBA00012720"/>
    </source>
</evidence>
<name>A0A1F6H0C0_9PROT</name>
<dbReference type="Pfam" id="PF06831">
    <property type="entry name" value="H2TH"/>
    <property type="match status" value="1"/>
</dbReference>
<comment type="catalytic activity">
    <reaction evidence="19">
        <text>2'-deoxyribonucleotide-(2'-deoxyribose 5'-phosphate)-2'-deoxyribonucleotide-DNA = a 3'-end 2'-deoxyribonucleotide-(2,3-dehydro-2,3-deoxyribose 5'-phosphate)-DNA + a 5'-end 5'-phospho-2'-deoxyribonucleoside-DNA + H(+)</text>
        <dbReference type="Rhea" id="RHEA:66592"/>
        <dbReference type="Rhea" id="RHEA-COMP:13180"/>
        <dbReference type="Rhea" id="RHEA-COMP:16897"/>
        <dbReference type="Rhea" id="RHEA-COMP:17067"/>
        <dbReference type="ChEBI" id="CHEBI:15378"/>
        <dbReference type="ChEBI" id="CHEBI:136412"/>
        <dbReference type="ChEBI" id="CHEBI:157695"/>
        <dbReference type="ChEBI" id="CHEBI:167181"/>
        <dbReference type="EC" id="4.2.99.18"/>
    </reaction>
</comment>
<evidence type="ECO:0000256" key="4">
    <source>
        <dbReference type="ARBA" id="ARBA00011245"/>
    </source>
</evidence>
<evidence type="ECO:0000256" key="18">
    <source>
        <dbReference type="ARBA" id="ARBA00030638"/>
    </source>
</evidence>
<evidence type="ECO:0000259" key="22">
    <source>
        <dbReference type="PROSITE" id="PS51068"/>
    </source>
</evidence>
<dbReference type="InterPro" id="IPR020629">
    <property type="entry name" value="FPG_Glyclase"/>
</dbReference>
<dbReference type="NCBIfam" id="TIGR00577">
    <property type="entry name" value="fpg"/>
    <property type="match status" value="1"/>
</dbReference>
<evidence type="ECO:0000256" key="11">
    <source>
        <dbReference type="ARBA" id="ARBA00022801"/>
    </source>
</evidence>
<dbReference type="InterPro" id="IPR012319">
    <property type="entry name" value="FPG_cat"/>
</dbReference>
<evidence type="ECO:0000259" key="21">
    <source>
        <dbReference type="PROSITE" id="PS51066"/>
    </source>
</evidence>
<dbReference type="EC" id="3.2.2.23" evidence="5"/>
<dbReference type="InterPro" id="IPR015886">
    <property type="entry name" value="H2TH_FPG"/>
</dbReference>
<comment type="similarity">
    <text evidence="3">Belongs to the FPG family.</text>
</comment>
<keyword evidence="8" id="KW-0479">Metal-binding</keyword>
<dbReference type="GO" id="GO:0006284">
    <property type="term" value="P:base-excision repair"/>
    <property type="evidence" value="ECO:0007669"/>
    <property type="project" value="InterPro"/>
</dbReference>
<evidence type="ECO:0000256" key="3">
    <source>
        <dbReference type="ARBA" id="ARBA00009409"/>
    </source>
</evidence>
<dbReference type="InterPro" id="IPR035937">
    <property type="entry name" value="FPG_N"/>
</dbReference>
<dbReference type="SUPFAM" id="SSF46946">
    <property type="entry name" value="S13-like H2TH domain"/>
    <property type="match status" value="1"/>
</dbReference>
<comment type="cofactor">
    <cofactor evidence="2">
        <name>Zn(2+)</name>
        <dbReference type="ChEBI" id="CHEBI:29105"/>
    </cofactor>
</comment>
<keyword evidence="15" id="KW-0456">Lyase</keyword>
<dbReference type="SUPFAM" id="SSF57716">
    <property type="entry name" value="Glucocorticoid receptor-like (DNA-binding domain)"/>
    <property type="match status" value="1"/>
</dbReference>
<evidence type="ECO:0000256" key="19">
    <source>
        <dbReference type="ARBA" id="ARBA00044632"/>
    </source>
</evidence>